<evidence type="ECO:0000256" key="3">
    <source>
        <dbReference type="ARBA" id="ARBA00022475"/>
    </source>
</evidence>
<gene>
    <name evidence="8" type="ORF">FVP60_04025</name>
</gene>
<dbReference type="Pfam" id="PF02608">
    <property type="entry name" value="Bmp"/>
    <property type="match status" value="1"/>
</dbReference>
<dbReference type="Proteomes" id="UP000321196">
    <property type="component" value="Unassembled WGS sequence"/>
</dbReference>
<evidence type="ECO:0000313" key="9">
    <source>
        <dbReference type="Proteomes" id="UP000321196"/>
    </source>
</evidence>
<dbReference type="CDD" id="cd06354">
    <property type="entry name" value="PBP1_PrnA-like"/>
    <property type="match status" value="1"/>
</dbReference>
<keyword evidence="9" id="KW-1185">Reference proteome</keyword>
<keyword evidence="4" id="KW-0732">Signal</keyword>
<evidence type="ECO:0000256" key="4">
    <source>
        <dbReference type="ARBA" id="ARBA00022729"/>
    </source>
</evidence>
<dbReference type="InterPro" id="IPR050957">
    <property type="entry name" value="BMP_lipoprotein"/>
</dbReference>
<dbReference type="PANTHER" id="PTHR34296:SF2">
    <property type="entry name" value="ABC TRANSPORTER GUANOSINE-BINDING PROTEIN NUPN"/>
    <property type="match status" value="1"/>
</dbReference>
<comment type="caution">
    <text evidence="8">The sequence shown here is derived from an EMBL/GenBank/DDBJ whole genome shotgun (WGS) entry which is preliminary data.</text>
</comment>
<evidence type="ECO:0000256" key="1">
    <source>
        <dbReference type="ARBA" id="ARBA00004193"/>
    </source>
</evidence>
<evidence type="ECO:0000313" key="8">
    <source>
        <dbReference type="EMBL" id="TXK06140.1"/>
    </source>
</evidence>
<proteinExistence type="inferred from homology"/>
<dbReference type="SUPFAM" id="SSF53822">
    <property type="entry name" value="Periplasmic binding protein-like I"/>
    <property type="match status" value="1"/>
</dbReference>
<evidence type="ECO:0000259" key="7">
    <source>
        <dbReference type="Pfam" id="PF02608"/>
    </source>
</evidence>
<keyword evidence="5" id="KW-0472">Membrane</keyword>
<name>A0A5C8HPS5_9MICO</name>
<comment type="similarity">
    <text evidence="2">Belongs to the BMP lipoprotein family.</text>
</comment>
<feature type="domain" description="ABC transporter substrate-binding protein PnrA-like" evidence="7">
    <location>
        <begin position="97"/>
        <end position="359"/>
    </location>
</feature>
<protein>
    <submittedName>
        <fullName evidence="8">BMP family ABC transporter substrate-binding protein</fullName>
    </submittedName>
</protein>
<accession>A0A5C8HPS5</accession>
<organism evidence="8 9">
    <name type="scientific">Microbacterium mitrae</name>
    <dbReference type="NCBI Taxonomy" id="664640"/>
    <lineage>
        <taxon>Bacteria</taxon>
        <taxon>Bacillati</taxon>
        <taxon>Actinomycetota</taxon>
        <taxon>Actinomycetes</taxon>
        <taxon>Micrococcales</taxon>
        <taxon>Microbacteriaceae</taxon>
        <taxon>Microbacterium</taxon>
    </lineage>
</organism>
<reference evidence="8 9" key="1">
    <citation type="submission" date="2019-08" db="EMBL/GenBank/DDBJ databases">
        <authorList>
            <person name="Dong K."/>
        </authorList>
    </citation>
    <scope>NUCLEOTIDE SEQUENCE [LARGE SCALE GENOMIC DNA]</scope>
    <source>
        <strain evidence="8 9">M4-8</strain>
    </source>
</reference>
<dbReference type="OrthoDB" id="9784230at2"/>
<dbReference type="Gene3D" id="3.40.50.2300">
    <property type="match status" value="2"/>
</dbReference>
<evidence type="ECO:0000256" key="5">
    <source>
        <dbReference type="ARBA" id="ARBA00023136"/>
    </source>
</evidence>
<keyword evidence="3" id="KW-1003">Cell membrane</keyword>
<dbReference type="InterPro" id="IPR028082">
    <property type="entry name" value="Peripla_BP_I"/>
</dbReference>
<dbReference type="PANTHER" id="PTHR34296">
    <property type="entry name" value="TRANSCRIPTIONAL ACTIVATOR PROTEIN MED"/>
    <property type="match status" value="1"/>
</dbReference>
<evidence type="ECO:0000256" key="6">
    <source>
        <dbReference type="ARBA" id="ARBA00023288"/>
    </source>
</evidence>
<dbReference type="EMBL" id="VRSW01000001">
    <property type="protein sequence ID" value="TXK06140.1"/>
    <property type="molecule type" value="Genomic_DNA"/>
</dbReference>
<evidence type="ECO:0000256" key="2">
    <source>
        <dbReference type="ARBA" id="ARBA00008610"/>
    </source>
</evidence>
<keyword evidence="6" id="KW-0449">Lipoprotein</keyword>
<dbReference type="AlphaFoldDB" id="A0A5C8HPS5"/>
<dbReference type="InterPro" id="IPR003760">
    <property type="entry name" value="PnrA-like"/>
</dbReference>
<comment type="subcellular location">
    <subcellularLocation>
        <location evidence="1">Cell membrane</location>
        <topology evidence="1">Lipid-anchor</topology>
    </subcellularLocation>
</comment>
<sequence>MSNLFRLGNHCRQSKATDASCGVTFWERTREWRGRSIAEATLTISTTKKLAGGVFAAGLIFSLAACGQAPTTEPTTDATSGASTEASASATDFLGCVVSDAGGFDDKSFNQLSFEGLTMATDELGAESKSVESNSEAEYGPNIDGLAAEGCNAIVSVGFALSAATVEAALANPDTDFILVDDAADNDFDGEKDAENIKPLLYNTAEAAFLAGYLSAGYSESGKVGTFGGMEFPTVTIFMDGFKQGVDYYNETNGTAVEVVGWDGKTGTFTGGFEANADAKTAASNVIAQGVDVILPVGGPIYQSALQVIEESGRDIALIGVDADLYETDPNTQDVVLTSILKAMDLSTYEAVLASADGSIDFDAYVGTLENEGVGIADLHNFADKVDAALLAEVEALKADIIAGKVTVTSYLD</sequence>
<dbReference type="GO" id="GO:0005886">
    <property type="term" value="C:plasma membrane"/>
    <property type="evidence" value="ECO:0007669"/>
    <property type="project" value="UniProtKB-SubCell"/>
</dbReference>